<protein>
    <submittedName>
        <fullName evidence="1">Uncharacterized protein</fullName>
    </submittedName>
</protein>
<keyword evidence="2" id="KW-1185">Reference proteome</keyword>
<accession>A0A5B7H5X2</accession>
<dbReference type="AlphaFoldDB" id="A0A5B7H5X2"/>
<dbReference type="Proteomes" id="UP000324222">
    <property type="component" value="Unassembled WGS sequence"/>
</dbReference>
<gene>
    <name evidence="1" type="ORF">E2C01_059098</name>
</gene>
<name>A0A5B7H5X2_PORTR</name>
<evidence type="ECO:0000313" key="2">
    <source>
        <dbReference type="Proteomes" id="UP000324222"/>
    </source>
</evidence>
<reference evidence="1 2" key="1">
    <citation type="submission" date="2019-05" db="EMBL/GenBank/DDBJ databases">
        <title>Another draft genome of Portunus trituberculatus and its Hox gene families provides insights of decapod evolution.</title>
        <authorList>
            <person name="Jeong J.-H."/>
            <person name="Song I."/>
            <person name="Kim S."/>
            <person name="Choi T."/>
            <person name="Kim D."/>
            <person name="Ryu S."/>
            <person name="Kim W."/>
        </authorList>
    </citation>
    <scope>NUCLEOTIDE SEQUENCE [LARGE SCALE GENOMIC DNA]</scope>
    <source>
        <tissue evidence="1">Muscle</tissue>
    </source>
</reference>
<comment type="caution">
    <text evidence="1">The sequence shown here is derived from an EMBL/GenBank/DDBJ whole genome shotgun (WGS) entry which is preliminary data.</text>
</comment>
<dbReference type="EMBL" id="VSRR010022784">
    <property type="protein sequence ID" value="MPC64975.1"/>
    <property type="molecule type" value="Genomic_DNA"/>
</dbReference>
<proteinExistence type="predicted"/>
<organism evidence="1 2">
    <name type="scientific">Portunus trituberculatus</name>
    <name type="common">Swimming crab</name>
    <name type="synonym">Neptunus trituberculatus</name>
    <dbReference type="NCBI Taxonomy" id="210409"/>
    <lineage>
        <taxon>Eukaryota</taxon>
        <taxon>Metazoa</taxon>
        <taxon>Ecdysozoa</taxon>
        <taxon>Arthropoda</taxon>
        <taxon>Crustacea</taxon>
        <taxon>Multicrustacea</taxon>
        <taxon>Malacostraca</taxon>
        <taxon>Eumalacostraca</taxon>
        <taxon>Eucarida</taxon>
        <taxon>Decapoda</taxon>
        <taxon>Pleocyemata</taxon>
        <taxon>Brachyura</taxon>
        <taxon>Eubrachyura</taxon>
        <taxon>Portunoidea</taxon>
        <taxon>Portunidae</taxon>
        <taxon>Portuninae</taxon>
        <taxon>Portunus</taxon>
    </lineage>
</organism>
<sequence>MLGNQTHVPCVGIGVCPSAPMPGDHPLPRIGVNHMDPDKRILLRLADQLLCLVAVGWANVFRLQCQLAILFPETNLTKMKRRMWLPIK</sequence>
<evidence type="ECO:0000313" key="1">
    <source>
        <dbReference type="EMBL" id="MPC64975.1"/>
    </source>
</evidence>